<proteinExistence type="predicted"/>
<sequence>MITNMKSRFLWVFFLLFSGNIIAQTDYEQVIKASKRAIDSIMEAEKSILKDKFKAIDQMLDSKEISKETAQRMKKEATNATRSTIQNKIRPETQKITEAIRQKADNDRQFTSNQLQKAKTANHSQDELSLEYEQAMKKLDSLFNEKPQQKPIYESTQKVLKSININIGCDEKNLKKCDKRDLKRIRGGLNFALAFHNMRSNEHFSNDKFRIWGSKSVEIGYYNNVRLLKDNNLLHLNYGLSWMMNKLKMKDSDYFVNNNGITEIQPYKVPVIKSKFKTHYLILPMNLEFDFTPICTYEDKKYYPIHKSFRVGVGAYAGLLLNSKQKVKYRASGSTHKELNFNRMNVNEWIYGVSAHIGIGSGVFYARYSLVPLFRNNPTNEYPFSIGMRWGG</sequence>
<dbReference type="Proteomes" id="UP000008895">
    <property type="component" value="Chromosome"/>
</dbReference>
<dbReference type="STRING" id="860228.Ccan_07490"/>
<organism evidence="2 3">
    <name type="scientific">Capnocytophaga canimorsus (strain 5)</name>
    <dbReference type="NCBI Taxonomy" id="860228"/>
    <lineage>
        <taxon>Bacteria</taxon>
        <taxon>Pseudomonadati</taxon>
        <taxon>Bacteroidota</taxon>
        <taxon>Flavobacteriia</taxon>
        <taxon>Flavobacteriales</taxon>
        <taxon>Flavobacteriaceae</taxon>
        <taxon>Capnocytophaga</taxon>
    </lineage>
</organism>
<dbReference type="HOGENOM" id="CLU_061776_0_0_10"/>
<name>F9YTK5_CAPCC</name>
<dbReference type="AlphaFoldDB" id="F9YTK5"/>
<evidence type="ECO:0000313" key="3">
    <source>
        <dbReference type="Proteomes" id="UP000008895"/>
    </source>
</evidence>
<reference evidence="2 3" key="1">
    <citation type="journal article" date="2011" name="J. Bacteriol.">
        <title>Complete genome sequence of the dog commensal and human pathogen Capnocytophaga canimorsus strain 5.</title>
        <authorList>
            <person name="Manfredi P."/>
            <person name="Pagni M."/>
            <person name="Cornelis G.R."/>
        </authorList>
    </citation>
    <scope>NUCLEOTIDE SEQUENCE [LARGE SCALE GENOMIC DNA]</scope>
    <source>
        <strain evidence="3">5</strain>
    </source>
</reference>
<dbReference type="eggNOG" id="COG0086">
    <property type="taxonomic scope" value="Bacteria"/>
</dbReference>
<dbReference type="KEGG" id="ccm:Ccan_07490"/>
<accession>F9YTK5</accession>
<evidence type="ECO:0000313" key="2">
    <source>
        <dbReference type="EMBL" id="AEK22867.1"/>
    </source>
</evidence>
<evidence type="ECO:0000256" key="1">
    <source>
        <dbReference type="SAM" id="SignalP"/>
    </source>
</evidence>
<protein>
    <recommendedName>
        <fullName evidence="4">Outer membrane protein beta-barrel domain-containing protein</fullName>
    </recommendedName>
</protein>
<feature type="signal peptide" evidence="1">
    <location>
        <begin position="1"/>
        <end position="23"/>
    </location>
</feature>
<gene>
    <name evidence="2" type="ordered locus">Ccan_07490</name>
</gene>
<dbReference type="EMBL" id="CP002113">
    <property type="protein sequence ID" value="AEK22867.1"/>
    <property type="molecule type" value="Genomic_DNA"/>
</dbReference>
<keyword evidence="3" id="KW-1185">Reference proteome</keyword>
<feature type="chain" id="PRO_5003395823" description="Outer membrane protein beta-barrel domain-containing protein" evidence="1">
    <location>
        <begin position="24"/>
        <end position="392"/>
    </location>
</feature>
<evidence type="ECO:0008006" key="4">
    <source>
        <dbReference type="Google" id="ProtNLM"/>
    </source>
</evidence>
<keyword evidence="1" id="KW-0732">Signal</keyword>